<dbReference type="RefSeq" id="WP_375523816.1">
    <property type="nucleotide sequence ID" value="NZ_JBHILM010000003.1"/>
</dbReference>
<proteinExistence type="predicted"/>
<feature type="transmembrane region" description="Helical" evidence="1">
    <location>
        <begin position="124"/>
        <end position="143"/>
    </location>
</feature>
<keyword evidence="1" id="KW-0812">Transmembrane</keyword>
<evidence type="ECO:0000313" key="3">
    <source>
        <dbReference type="Proteomes" id="UP001580407"/>
    </source>
</evidence>
<evidence type="ECO:0000256" key="1">
    <source>
        <dbReference type="SAM" id="Phobius"/>
    </source>
</evidence>
<dbReference type="PANTHER" id="PTHR34821:SF2">
    <property type="entry name" value="INNER MEMBRANE PROTEIN YDCZ"/>
    <property type="match status" value="1"/>
</dbReference>
<feature type="transmembrane region" description="Helical" evidence="1">
    <location>
        <begin position="67"/>
        <end position="88"/>
    </location>
</feature>
<dbReference type="InterPro" id="IPR006750">
    <property type="entry name" value="YdcZ"/>
</dbReference>
<keyword evidence="1" id="KW-0472">Membrane</keyword>
<dbReference type="PANTHER" id="PTHR34821">
    <property type="entry name" value="INNER MEMBRANE PROTEIN YDCZ"/>
    <property type="match status" value="1"/>
</dbReference>
<feature type="transmembrane region" description="Helical" evidence="1">
    <location>
        <begin position="33"/>
        <end position="55"/>
    </location>
</feature>
<name>A0ABV5B2T1_9BACL</name>
<sequence>MAIFFMIFALLAGMALPIQFSVNSQLRTVVGSPITASGISFTVGAIVLMFISLFGNGLHVKKEWLEAPWWMWTGGLLGAFYVSATTILMPRIGAAATVGYVLAGQIIVSIIIDHFGLIGANTHAINIPRLVGALLVIGGVVIVQKF</sequence>
<dbReference type="Pfam" id="PF04657">
    <property type="entry name" value="DMT_YdcZ"/>
    <property type="match status" value="1"/>
</dbReference>
<comment type="caution">
    <text evidence="2">The sequence shown here is derived from an EMBL/GenBank/DDBJ whole genome shotgun (WGS) entry which is preliminary data.</text>
</comment>
<keyword evidence="3" id="KW-1185">Reference proteome</keyword>
<protein>
    <submittedName>
        <fullName evidence="2">DMT family transporter</fullName>
    </submittedName>
</protein>
<organism evidence="2 3">
    <name type="scientific">Paenibacillus terreus</name>
    <dbReference type="NCBI Taxonomy" id="1387834"/>
    <lineage>
        <taxon>Bacteria</taxon>
        <taxon>Bacillati</taxon>
        <taxon>Bacillota</taxon>
        <taxon>Bacilli</taxon>
        <taxon>Bacillales</taxon>
        <taxon>Paenibacillaceae</taxon>
        <taxon>Paenibacillus</taxon>
    </lineage>
</organism>
<accession>A0ABV5B2T1</accession>
<evidence type="ECO:0000313" key="2">
    <source>
        <dbReference type="EMBL" id="MFB5679983.1"/>
    </source>
</evidence>
<reference evidence="2 3" key="1">
    <citation type="submission" date="2024-09" db="EMBL/GenBank/DDBJ databases">
        <authorList>
            <person name="Ruan L."/>
        </authorList>
    </citation>
    <scope>NUCLEOTIDE SEQUENCE [LARGE SCALE GENOMIC DNA]</scope>
    <source>
        <strain evidence="2 3">D33</strain>
    </source>
</reference>
<keyword evidence="1" id="KW-1133">Transmembrane helix</keyword>
<feature type="transmembrane region" description="Helical" evidence="1">
    <location>
        <begin position="94"/>
        <end position="112"/>
    </location>
</feature>
<gene>
    <name evidence="2" type="ORF">ACE3NQ_03490</name>
</gene>
<dbReference type="EMBL" id="JBHILM010000003">
    <property type="protein sequence ID" value="MFB5679983.1"/>
    <property type="molecule type" value="Genomic_DNA"/>
</dbReference>
<dbReference type="Proteomes" id="UP001580407">
    <property type="component" value="Unassembled WGS sequence"/>
</dbReference>